<feature type="compositionally biased region" description="Basic and acidic residues" evidence="1">
    <location>
        <begin position="66"/>
        <end position="84"/>
    </location>
</feature>
<reference evidence="2" key="2">
    <citation type="submission" date="2025-09" db="UniProtKB">
        <authorList>
            <consortium name="Ensembl"/>
        </authorList>
    </citation>
    <scope>IDENTIFICATION</scope>
</reference>
<dbReference type="AlphaFoldDB" id="A0A8B9D337"/>
<accession>A0A8B9D337</accession>
<sequence length="120" mass="13175">FARSCSFATYACSTRDTSARGTSGTQPTDTYRRYRWHRNDAGNRPPPQPYSDRGPGPSRQCNSGVEPRREHQEDSCGEQRRAHGPEPSVGPRHGCKTDGSLEPMRENQPDSGMGPRGATG</sequence>
<proteinExistence type="predicted"/>
<dbReference type="Ensembl" id="ENSACDT00005000921.1">
    <property type="protein sequence ID" value="ENSACDP00005000778.1"/>
    <property type="gene ID" value="ENSACDG00005000536.1"/>
</dbReference>
<evidence type="ECO:0000256" key="1">
    <source>
        <dbReference type="SAM" id="MobiDB-lite"/>
    </source>
</evidence>
<organism evidence="2 3">
    <name type="scientific">Anser cygnoides</name>
    <name type="common">Swan goose</name>
    <dbReference type="NCBI Taxonomy" id="8845"/>
    <lineage>
        <taxon>Eukaryota</taxon>
        <taxon>Metazoa</taxon>
        <taxon>Chordata</taxon>
        <taxon>Craniata</taxon>
        <taxon>Vertebrata</taxon>
        <taxon>Euteleostomi</taxon>
        <taxon>Archelosauria</taxon>
        <taxon>Archosauria</taxon>
        <taxon>Dinosauria</taxon>
        <taxon>Saurischia</taxon>
        <taxon>Theropoda</taxon>
        <taxon>Coelurosauria</taxon>
        <taxon>Aves</taxon>
        <taxon>Neognathae</taxon>
        <taxon>Galloanserae</taxon>
        <taxon>Anseriformes</taxon>
        <taxon>Anatidae</taxon>
        <taxon>Anserinae</taxon>
        <taxon>Anser</taxon>
    </lineage>
</organism>
<keyword evidence="3" id="KW-1185">Reference proteome</keyword>
<evidence type="ECO:0000313" key="2">
    <source>
        <dbReference type="Ensembl" id="ENSACDP00005000778.1"/>
    </source>
</evidence>
<reference evidence="2" key="1">
    <citation type="submission" date="2025-08" db="UniProtKB">
        <authorList>
            <consortium name="Ensembl"/>
        </authorList>
    </citation>
    <scope>IDENTIFICATION</scope>
</reference>
<feature type="region of interest" description="Disordered" evidence="1">
    <location>
        <begin position="1"/>
        <end position="120"/>
    </location>
</feature>
<name>A0A8B9D337_ANSCY</name>
<dbReference type="Proteomes" id="UP000694521">
    <property type="component" value="Unplaced"/>
</dbReference>
<feature type="compositionally biased region" description="Polar residues" evidence="1">
    <location>
        <begin position="11"/>
        <end position="29"/>
    </location>
</feature>
<protein>
    <submittedName>
        <fullName evidence="2">Uncharacterized protein</fullName>
    </submittedName>
</protein>
<evidence type="ECO:0000313" key="3">
    <source>
        <dbReference type="Proteomes" id="UP000694521"/>
    </source>
</evidence>